<dbReference type="AlphaFoldDB" id="D5GKD9"/>
<name>D5GKD9_TUBMM</name>
<dbReference type="GeneID" id="9182002"/>
<proteinExistence type="predicted"/>
<dbReference type="EMBL" id="FN430338">
    <property type="protein sequence ID" value="CAZ84982.1"/>
    <property type="molecule type" value="Genomic_DNA"/>
</dbReference>
<accession>D5GKD9</accession>
<reference evidence="2 3" key="1">
    <citation type="journal article" date="2010" name="Nature">
        <title>Perigord black truffle genome uncovers evolutionary origins and mechanisms of symbiosis.</title>
        <authorList>
            <person name="Martin F."/>
            <person name="Kohler A."/>
            <person name="Murat C."/>
            <person name="Balestrini R."/>
            <person name="Coutinho P.M."/>
            <person name="Jaillon O."/>
            <person name="Montanini B."/>
            <person name="Morin E."/>
            <person name="Noel B."/>
            <person name="Percudani R."/>
            <person name="Porcel B."/>
            <person name="Rubini A."/>
            <person name="Amicucci A."/>
            <person name="Amselem J."/>
            <person name="Anthouard V."/>
            <person name="Arcioni S."/>
            <person name="Artiguenave F."/>
            <person name="Aury J.M."/>
            <person name="Ballario P."/>
            <person name="Bolchi A."/>
            <person name="Brenna A."/>
            <person name="Brun A."/>
            <person name="Buee M."/>
            <person name="Cantarel B."/>
            <person name="Chevalier G."/>
            <person name="Couloux A."/>
            <person name="Da Silva C."/>
            <person name="Denoeud F."/>
            <person name="Duplessis S."/>
            <person name="Ghignone S."/>
            <person name="Hilselberger B."/>
            <person name="Iotti M."/>
            <person name="Marcais B."/>
            <person name="Mello A."/>
            <person name="Miranda M."/>
            <person name="Pacioni G."/>
            <person name="Quesneville H."/>
            <person name="Riccioni C."/>
            <person name="Ruotolo R."/>
            <person name="Splivallo R."/>
            <person name="Stocchi V."/>
            <person name="Tisserant E."/>
            <person name="Viscomi A.R."/>
            <person name="Zambonelli A."/>
            <person name="Zampieri E."/>
            <person name="Henrissat B."/>
            <person name="Lebrun M.H."/>
            <person name="Paolocci F."/>
            <person name="Bonfante P."/>
            <person name="Ottonello S."/>
            <person name="Wincker P."/>
        </authorList>
    </citation>
    <scope>NUCLEOTIDE SEQUENCE [LARGE SCALE GENOMIC DNA]</scope>
    <source>
        <strain evidence="2 3">Mel28</strain>
    </source>
</reference>
<protein>
    <submittedName>
        <fullName evidence="2">(Perigord truffle) hypothetical protein</fullName>
    </submittedName>
</protein>
<evidence type="ECO:0000256" key="1">
    <source>
        <dbReference type="SAM" id="MobiDB-lite"/>
    </source>
</evidence>
<dbReference type="Proteomes" id="UP000006911">
    <property type="component" value="Unassembled WGS sequence"/>
</dbReference>
<feature type="region of interest" description="Disordered" evidence="1">
    <location>
        <begin position="1"/>
        <end position="20"/>
    </location>
</feature>
<evidence type="ECO:0000313" key="2">
    <source>
        <dbReference type="EMBL" id="CAZ84982.1"/>
    </source>
</evidence>
<dbReference type="KEGG" id="tml:GSTUM_00009495001"/>
<gene>
    <name evidence="2" type="ORF">GSTUM_00009495001</name>
</gene>
<keyword evidence="3" id="KW-1185">Reference proteome</keyword>
<organism evidence="2 3">
    <name type="scientific">Tuber melanosporum (strain Mel28)</name>
    <name type="common">Perigord black truffle</name>
    <dbReference type="NCBI Taxonomy" id="656061"/>
    <lineage>
        <taxon>Eukaryota</taxon>
        <taxon>Fungi</taxon>
        <taxon>Dikarya</taxon>
        <taxon>Ascomycota</taxon>
        <taxon>Pezizomycotina</taxon>
        <taxon>Pezizomycetes</taxon>
        <taxon>Pezizales</taxon>
        <taxon>Tuberaceae</taxon>
        <taxon>Tuber</taxon>
    </lineage>
</organism>
<dbReference type="InParanoid" id="D5GKD9"/>
<dbReference type="HOGENOM" id="CLU_2851355_0_0_1"/>
<evidence type="ECO:0000313" key="3">
    <source>
        <dbReference type="Proteomes" id="UP000006911"/>
    </source>
</evidence>
<sequence length="65" mass="7629">MPRNGKSRLDSFHPPRTTIGTTPLQVRVQHGKTKAPPQMQYVYSSPIAYKHARRVLRPQNYFVWH</sequence>
<dbReference type="RefSeq" id="XP_002840791.1">
    <property type="nucleotide sequence ID" value="XM_002840745.1"/>
</dbReference>